<keyword evidence="1" id="KW-1133">Transmembrane helix</keyword>
<dbReference type="Proteomes" id="UP000001357">
    <property type="component" value="Unassembled WGS sequence"/>
</dbReference>
<dbReference type="GO" id="GO:0005740">
    <property type="term" value="C:mitochondrial envelope"/>
    <property type="evidence" value="ECO:0000318"/>
    <property type="project" value="GO_Central"/>
</dbReference>
<reference evidence="2 3" key="1">
    <citation type="journal article" date="2008" name="Nature">
        <title>The genome of the choanoflagellate Monosiga brevicollis and the origin of metazoans.</title>
        <authorList>
            <consortium name="JGI Sequencing"/>
            <person name="King N."/>
            <person name="Westbrook M.J."/>
            <person name="Young S.L."/>
            <person name="Kuo A."/>
            <person name="Abedin M."/>
            <person name="Chapman J."/>
            <person name="Fairclough S."/>
            <person name="Hellsten U."/>
            <person name="Isogai Y."/>
            <person name="Letunic I."/>
            <person name="Marr M."/>
            <person name="Pincus D."/>
            <person name="Putnam N."/>
            <person name="Rokas A."/>
            <person name="Wright K.J."/>
            <person name="Zuzow R."/>
            <person name="Dirks W."/>
            <person name="Good M."/>
            <person name="Goodstein D."/>
            <person name="Lemons D."/>
            <person name="Li W."/>
            <person name="Lyons J.B."/>
            <person name="Morris A."/>
            <person name="Nichols S."/>
            <person name="Richter D.J."/>
            <person name="Salamov A."/>
            <person name="Bork P."/>
            <person name="Lim W.A."/>
            <person name="Manning G."/>
            <person name="Miller W.T."/>
            <person name="McGinnis W."/>
            <person name="Shapiro H."/>
            <person name="Tjian R."/>
            <person name="Grigoriev I.V."/>
            <person name="Rokhsar D."/>
        </authorList>
    </citation>
    <scope>NUCLEOTIDE SEQUENCE [LARGE SCALE GENOMIC DNA]</scope>
    <source>
        <strain evidence="3">MX1 / ATCC 50154</strain>
    </source>
</reference>
<feature type="transmembrane region" description="Helical" evidence="1">
    <location>
        <begin position="342"/>
        <end position="365"/>
    </location>
</feature>
<dbReference type="GO" id="GO:0043066">
    <property type="term" value="P:negative regulation of apoptotic process"/>
    <property type="evidence" value="ECO:0000318"/>
    <property type="project" value="GO_Central"/>
</dbReference>
<dbReference type="PANTHER" id="PTHR46512">
    <property type="entry name" value="PEPTIDYLPROLYL ISOMERASE"/>
    <property type="match status" value="1"/>
</dbReference>
<dbReference type="InParanoid" id="A9US25"/>
<sequence length="369" mass="41195">MASSDPNEDEWVDLMGSGAVLKKTLHAGHGARADRGANATIIYSLTCDGKDVFRDKELRFRTGEGDAPTGTVLLPTTTPHFSFSCMKLSLALIVKRSTLSPALDIAIPMMSLGEKALIKSCRRFDPLEGATEDSEIVYEVELKDLASGVEYEDMSPEDRVAIASQRRAKGNEAYSAGDFVAAVSCYNRAMVALNISAENPELPAEPALRHECLLCFNNLAICYMKVPKEPCVLLNEYRKAMAKCDQALELDGRNVKALTRKFTCTLELNRLEDAEEVVQTGLKVDEERFRVLEAKLRSKQRKDDREKTDLYKRMMKGFDDGKGVEAEKDEVKKTEMERKVSFFIIVIVVISIILATLGLFAWMHFFPEA</sequence>
<dbReference type="PANTHER" id="PTHR46512:SF1">
    <property type="entry name" value="PEPTIDYLPROLYL ISOMERASE"/>
    <property type="match status" value="1"/>
</dbReference>
<dbReference type="eggNOG" id="KOG0543">
    <property type="taxonomic scope" value="Eukaryota"/>
</dbReference>
<dbReference type="GO" id="GO:0044183">
    <property type="term" value="F:protein folding chaperone"/>
    <property type="evidence" value="ECO:0000318"/>
    <property type="project" value="GO_Central"/>
</dbReference>
<evidence type="ECO:0000256" key="1">
    <source>
        <dbReference type="SAM" id="Phobius"/>
    </source>
</evidence>
<keyword evidence="1" id="KW-0812">Transmembrane</keyword>
<dbReference type="STRING" id="81824.A9US25"/>
<dbReference type="GO" id="GO:0003755">
    <property type="term" value="F:peptidyl-prolyl cis-trans isomerase activity"/>
    <property type="evidence" value="ECO:0007669"/>
    <property type="project" value="InterPro"/>
</dbReference>
<dbReference type="RefSeq" id="XP_001743315.1">
    <property type="nucleotide sequence ID" value="XM_001743263.1"/>
</dbReference>
<dbReference type="Gene3D" id="3.10.50.40">
    <property type="match status" value="1"/>
</dbReference>
<protein>
    <recommendedName>
        <fullName evidence="4">Peptidylprolyl isomerase</fullName>
    </recommendedName>
</protein>
<dbReference type="EMBL" id="CH991544">
    <property type="protein sequence ID" value="EDQ92029.1"/>
    <property type="molecule type" value="Genomic_DNA"/>
</dbReference>
<dbReference type="SUPFAM" id="SSF54534">
    <property type="entry name" value="FKBP-like"/>
    <property type="match status" value="1"/>
</dbReference>
<dbReference type="InterPro" id="IPR011990">
    <property type="entry name" value="TPR-like_helical_dom_sf"/>
</dbReference>
<evidence type="ECO:0000313" key="2">
    <source>
        <dbReference type="EMBL" id="EDQ92029.1"/>
    </source>
</evidence>
<dbReference type="GO" id="GO:0012505">
    <property type="term" value="C:endomembrane system"/>
    <property type="evidence" value="ECO:0000318"/>
    <property type="project" value="GO_Central"/>
</dbReference>
<proteinExistence type="predicted"/>
<dbReference type="GO" id="GO:0016020">
    <property type="term" value="C:membrane"/>
    <property type="evidence" value="ECO:0000318"/>
    <property type="project" value="GO_Central"/>
</dbReference>
<dbReference type="GeneID" id="5888323"/>
<dbReference type="FunCoup" id="A9US25">
    <property type="interactions" value="472"/>
</dbReference>
<keyword evidence="1" id="KW-0472">Membrane</keyword>
<keyword evidence="3" id="KW-1185">Reference proteome</keyword>
<dbReference type="KEGG" id="mbr:MONBRDRAFT_22781"/>
<evidence type="ECO:0000313" key="3">
    <source>
        <dbReference type="Proteomes" id="UP000001357"/>
    </source>
</evidence>
<dbReference type="Pfam" id="PF14559">
    <property type="entry name" value="TPR_19"/>
    <property type="match status" value="1"/>
</dbReference>
<dbReference type="InterPro" id="IPR050754">
    <property type="entry name" value="FKBP4/5/8-like"/>
</dbReference>
<dbReference type="GO" id="GO:0005829">
    <property type="term" value="C:cytosol"/>
    <property type="evidence" value="ECO:0000318"/>
    <property type="project" value="GO_Central"/>
</dbReference>
<organism evidence="2 3">
    <name type="scientific">Monosiga brevicollis</name>
    <name type="common">Choanoflagellate</name>
    <dbReference type="NCBI Taxonomy" id="81824"/>
    <lineage>
        <taxon>Eukaryota</taxon>
        <taxon>Choanoflagellata</taxon>
        <taxon>Craspedida</taxon>
        <taxon>Salpingoecidae</taxon>
        <taxon>Monosiga</taxon>
    </lineage>
</organism>
<dbReference type="InterPro" id="IPR046357">
    <property type="entry name" value="PPIase_dom_sf"/>
</dbReference>
<dbReference type="SUPFAM" id="SSF48452">
    <property type="entry name" value="TPR-like"/>
    <property type="match status" value="1"/>
</dbReference>
<accession>A9US25</accession>
<gene>
    <name evidence="2" type="ORF">MONBRDRAFT_22781</name>
</gene>
<dbReference type="GO" id="GO:0006457">
    <property type="term" value="P:protein folding"/>
    <property type="evidence" value="ECO:0000318"/>
    <property type="project" value="GO_Central"/>
</dbReference>
<dbReference type="AlphaFoldDB" id="A9US25"/>
<evidence type="ECO:0008006" key="4">
    <source>
        <dbReference type="Google" id="ProtNLM"/>
    </source>
</evidence>
<dbReference type="Gene3D" id="1.25.40.10">
    <property type="entry name" value="Tetratricopeptide repeat domain"/>
    <property type="match status" value="1"/>
</dbReference>
<name>A9US25_MONBE</name>